<dbReference type="Pfam" id="PF06890">
    <property type="entry name" value="Phage_Mu_Gp45"/>
    <property type="match status" value="1"/>
</dbReference>
<gene>
    <name evidence="4" type="ORF">ACFONC_11615</name>
</gene>
<dbReference type="PIRSF" id="PIRSF012337">
    <property type="entry name" value="gp45"/>
    <property type="match status" value="1"/>
</dbReference>
<feature type="compositionally biased region" description="Polar residues" evidence="1">
    <location>
        <begin position="171"/>
        <end position="183"/>
    </location>
</feature>
<evidence type="ECO:0000259" key="3">
    <source>
        <dbReference type="Pfam" id="PF18715"/>
    </source>
</evidence>
<dbReference type="RefSeq" id="WP_386744208.1">
    <property type="nucleotide sequence ID" value="NZ_JBHRYA010000007.1"/>
</dbReference>
<feature type="domain" description="Phage spike trimer" evidence="3">
    <location>
        <begin position="112"/>
        <end position="151"/>
    </location>
</feature>
<organism evidence="4 5">
    <name type="scientific">Luteimonas soli</name>
    <dbReference type="NCBI Taxonomy" id="1648966"/>
    <lineage>
        <taxon>Bacteria</taxon>
        <taxon>Pseudomonadati</taxon>
        <taxon>Pseudomonadota</taxon>
        <taxon>Gammaproteobacteria</taxon>
        <taxon>Lysobacterales</taxon>
        <taxon>Lysobacteraceae</taxon>
        <taxon>Luteimonas</taxon>
    </lineage>
</organism>
<name>A0ABV7XP50_9GAMM</name>
<keyword evidence="5" id="KW-1185">Reference proteome</keyword>
<dbReference type="InterPro" id="IPR013046">
    <property type="entry name" value="GpV/Gp45"/>
</dbReference>
<dbReference type="InterPro" id="IPR053861">
    <property type="entry name" value="Phage_Mu_Gp45_N"/>
</dbReference>
<protein>
    <submittedName>
        <fullName evidence="4">Phage baseplate assembly protein V</fullName>
    </submittedName>
</protein>
<dbReference type="InterPro" id="IPR040629">
    <property type="entry name" value="Phage_spike"/>
</dbReference>
<evidence type="ECO:0000313" key="4">
    <source>
        <dbReference type="EMBL" id="MFC3716798.1"/>
    </source>
</evidence>
<dbReference type="Proteomes" id="UP001595705">
    <property type="component" value="Unassembled WGS sequence"/>
</dbReference>
<dbReference type="InterPro" id="IPR014462">
    <property type="entry name" value="Phage_Mu_Gp45"/>
</dbReference>
<dbReference type="NCBIfam" id="TIGR01644">
    <property type="entry name" value="phage_P2_V"/>
    <property type="match status" value="1"/>
</dbReference>
<sequence length="183" mass="19694">MSGLATVQRRVGLIVSRAIIKLVNDAAKLQGVQVVLLDGEARAEVERFQQYGFTSVPLADCEAIALAVGGSRSHMVVVATDDRRYRRVDLKPGETCIYNQHGDRVHVREDGTIDVVASSKVYVDAPETKCTGNLHVQGDITCDGDVSDHSGSMQEMRDTYNAHTHPGVQSGAGSTQAPAQEMS</sequence>
<feature type="domain" description="Bacteriophage Mu Gp45 N-terminal" evidence="2">
    <location>
        <begin position="17"/>
        <end position="84"/>
    </location>
</feature>
<accession>A0ABV7XP50</accession>
<reference evidence="5" key="1">
    <citation type="journal article" date="2019" name="Int. J. Syst. Evol. Microbiol.">
        <title>The Global Catalogue of Microorganisms (GCM) 10K type strain sequencing project: providing services to taxonomists for standard genome sequencing and annotation.</title>
        <authorList>
            <consortium name="The Broad Institute Genomics Platform"/>
            <consortium name="The Broad Institute Genome Sequencing Center for Infectious Disease"/>
            <person name="Wu L."/>
            <person name="Ma J."/>
        </authorList>
    </citation>
    <scope>NUCLEOTIDE SEQUENCE [LARGE SCALE GENOMIC DNA]</scope>
    <source>
        <strain evidence="5">KCTC 42441</strain>
    </source>
</reference>
<proteinExistence type="predicted"/>
<dbReference type="Pfam" id="PF18715">
    <property type="entry name" value="Phage_spike"/>
    <property type="match status" value="1"/>
</dbReference>
<evidence type="ECO:0000256" key="1">
    <source>
        <dbReference type="SAM" id="MobiDB-lite"/>
    </source>
</evidence>
<feature type="region of interest" description="Disordered" evidence="1">
    <location>
        <begin position="162"/>
        <end position="183"/>
    </location>
</feature>
<dbReference type="EMBL" id="JBHRYA010000007">
    <property type="protein sequence ID" value="MFC3716798.1"/>
    <property type="molecule type" value="Genomic_DNA"/>
</dbReference>
<evidence type="ECO:0000313" key="5">
    <source>
        <dbReference type="Proteomes" id="UP001595705"/>
    </source>
</evidence>
<dbReference type="Pfam" id="PF18946">
    <property type="entry name" value="Apex"/>
    <property type="match status" value="1"/>
</dbReference>
<dbReference type="InterPro" id="IPR044033">
    <property type="entry name" value="GpV-like_apex"/>
</dbReference>
<evidence type="ECO:0000259" key="2">
    <source>
        <dbReference type="Pfam" id="PF06890"/>
    </source>
</evidence>
<comment type="caution">
    <text evidence="4">The sequence shown here is derived from an EMBL/GenBank/DDBJ whole genome shotgun (WGS) entry which is preliminary data.</text>
</comment>